<dbReference type="EMBL" id="CP001390">
    <property type="protein sequence ID" value="ACM21581.1"/>
    <property type="molecule type" value="Genomic_DNA"/>
</dbReference>
<dbReference type="Gene3D" id="1.50.10.10">
    <property type="match status" value="1"/>
</dbReference>
<dbReference type="GO" id="GO:0004135">
    <property type="term" value="F:amylo-alpha-1,6-glucosidase activity"/>
    <property type="evidence" value="ECO:0007669"/>
    <property type="project" value="InterPro"/>
</dbReference>
<feature type="domain" description="Glycogen debranching enzyme bacterial and archaeal type N-terminal" evidence="2">
    <location>
        <begin position="24"/>
        <end position="246"/>
    </location>
</feature>
<dbReference type="STRING" id="316067.Geob_3238"/>
<gene>
    <name evidence="3" type="ordered locus">Geob_3238</name>
</gene>
<reference evidence="3 4" key="1">
    <citation type="submission" date="2009-01" db="EMBL/GenBank/DDBJ databases">
        <title>Complete sequence of Geobacter sp. FRC-32.</title>
        <authorList>
            <consortium name="US DOE Joint Genome Institute"/>
            <person name="Lucas S."/>
            <person name="Copeland A."/>
            <person name="Lapidus A."/>
            <person name="Glavina del Rio T."/>
            <person name="Dalin E."/>
            <person name="Tice H."/>
            <person name="Bruce D."/>
            <person name="Goodwin L."/>
            <person name="Pitluck S."/>
            <person name="Saunders E."/>
            <person name="Brettin T."/>
            <person name="Detter J.C."/>
            <person name="Han C."/>
            <person name="Larimer F."/>
            <person name="Land M."/>
            <person name="Hauser L."/>
            <person name="Kyrpides N."/>
            <person name="Ovchinnikova G."/>
            <person name="Kostka J."/>
            <person name="Richardson P."/>
        </authorList>
    </citation>
    <scope>NUCLEOTIDE SEQUENCE [LARGE SCALE GENOMIC DNA]</scope>
    <source>
        <strain evidence="4">DSM 22248 / JCM 15807 / FRC-32</strain>
    </source>
</reference>
<dbReference type="eggNOG" id="COG3408">
    <property type="taxonomic scope" value="Bacteria"/>
</dbReference>
<dbReference type="InterPro" id="IPR024742">
    <property type="entry name" value="Glycogen_debranch_N"/>
</dbReference>
<proteinExistence type="predicted"/>
<dbReference type="Pfam" id="PF12439">
    <property type="entry name" value="GDE_N"/>
    <property type="match status" value="1"/>
</dbReference>
<name>B9M4C6_GEODF</name>
<accession>B9M4C6</accession>
<dbReference type="PANTHER" id="PTHR10569">
    <property type="entry name" value="GLYCOGEN DEBRANCHING ENZYME"/>
    <property type="match status" value="1"/>
</dbReference>
<keyword evidence="4" id="KW-1185">Reference proteome</keyword>
<dbReference type="PANTHER" id="PTHR10569:SF2">
    <property type="entry name" value="GLYCOGEN DEBRANCHING ENZYME"/>
    <property type="match status" value="1"/>
</dbReference>
<feature type="domain" description="Glycogen debranching enzyme C-terminal" evidence="1">
    <location>
        <begin position="313"/>
        <end position="672"/>
    </location>
</feature>
<sequence>MTSIRREMPFTGPNMTRDQVLLKREWLVTNGLGGYASGTVSGALTRRYHGLLVAAYPTPMGRNMVFSKVTERIRFEDGSVVMLGGNERGDGSVELFGSENLFSFVLEDGLPVWQYHINGAVIEKRIFLLHKQNTVHVNYKMLEGEQKVRLKLQPTVHFRPHDAPVNTPAIDSYVFSAVENRYQISSGRRSPQLRLVLHGLHGTFTLEEKTIPDIFYRIEHNRGYEDGGDLWSPGYFAIDLARGEDATLVASTEKWETIAALSPSEAFRLEKERRRLLLAAADPGARSGLPAELVFAADQFIISPTGRVEDYVRANAMGDEIRTVIAGYHWFTDWGRDTMISLEGLTLCTGRINEAGWILRTFSHYIRDGLIPNMFPEGKTEGLYHTADATLWFFHALDRYVEVTRDRATLVLILPKLKEIIDRHLAGTRFGIGIDPADSLLWQGAEGYQLTWMDAKVADWVVTPRRGKAVEINALWYNALRLLEKWSREEADEKLAAQIGSLADQTSRSFNKRFWYEEGGYLYDVVDGERGDDPACRPNQIFAMSLRYPVLEPSRWERVLSVVKERLLTPVGLRTLAPGHPDYKEKYFGDLRSRDAAYHQGTVWPWLLGPFVDAWLRQHPEGKAEARGFLEGLEDQLNQKCVGSINEVFDAEEPYSPRGCVAQAWSVAEMLRCWLKTG</sequence>
<dbReference type="Proteomes" id="UP000007721">
    <property type="component" value="Chromosome"/>
</dbReference>
<dbReference type="InterPro" id="IPR008928">
    <property type="entry name" value="6-hairpin_glycosidase_sf"/>
</dbReference>
<dbReference type="OrthoDB" id="9761875at2"/>
<evidence type="ECO:0000259" key="2">
    <source>
        <dbReference type="Pfam" id="PF12439"/>
    </source>
</evidence>
<dbReference type="NCBIfam" id="TIGR01561">
    <property type="entry name" value="gde_arch"/>
    <property type="match status" value="1"/>
</dbReference>
<dbReference type="InterPro" id="IPR012341">
    <property type="entry name" value="6hp_glycosidase-like_sf"/>
</dbReference>
<dbReference type="GO" id="GO:0004134">
    <property type="term" value="F:4-alpha-glucanotransferase activity"/>
    <property type="evidence" value="ECO:0007669"/>
    <property type="project" value="InterPro"/>
</dbReference>
<evidence type="ECO:0000313" key="3">
    <source>
        <dbReference type="EMBL" id="ACM21581.1"/>
    </source>
</evidence>
<protein>
    <submittedName>
        <fullName evidence="3">Glycogen debranching enzyme, putative</fullName>
    </submittedName>
</protein>
<organism evidence="3 4">
    <name type="scientific">Geotalea daltonii (strain DSM 22248 / JCM 15807 / FRC-32)</name>
    <name type="common">Geobacter daltonii</name>
    <dbReference type="NCBI Taxonomy" id="316067"/>
    <lineage>
        <taxon>Bacteria</taxon>
        <taxon>Pseudomonadati</taxon>
        <taxon>Thermodesulfobacteriota</taxon>
        <taxon>Desulfuromonadia</taxon>
        <taxon>Geobacterales</taxon>
        <taxon>Geobacteraceae</taxon>
        <taxon>Geotalea</taxon>
    </lineage>
</organism>
<dbReference type="FunFam" id="1.50.10.10:FF:000073">
    <property type="entry name" value="Glycogen debranching enzyme, hypothetical (TreX-like)"/>
    <property type="match status" value="1"/>
</dbReference>
<dbReference type="AlphaFoldDB" id="B9M4C6"/>
<dbReference type="InterPro" id="IPR010401">
    <property type="entry name" value="AGL/Gdb1"/>
</dbReference>
<evidence type="ECO:0000313" key="4">
    <source>
        <dbReference type="Proteomes" id="UP000007721"/>
    </source>
</evidence>
<dbReference type="SUPFAM" id="SSF48208">
    <property type="entry name" value="Six-hairpin glycosidases"/>
    <property type="match status" value="1"/>
</dbReference>
<dbReference type="HOGENOM" id="CLU_026835_0_0_7"/>
<evidence type="ECO:0000259" key="1">
    <source>
        <dbReference type="Pfam" id="PF06202"/>
    </source>
</evidence>
<dbReference type="InterPro" id="IPR032790">
    <property type="entry name" value="GDE_C"/>
</dbReference>
<dbReference type="GO" id="GO:0005980">
    <property type="term" value="P:glycogen catabolic process"/>
    <property type="evidence" value="ECO:0007669"/>
    <property type="project" value="InterPro"/>
</dbReference>
<dbReference type="Pfam" id="PF06202">
    <property type="entry name" value="GDE_C"/>
    <property type="match status" value="1"/>
</dbReference>
<dbReference type="InterPro" id="IPR006451">
    <property type="entry name" value="Glycogen_debranch_arc"/>
</dbReference>
<dbReference type="KEGG" id="geo:Geob_3238"/>
<dbReference type="RefSeq" id="WP_012648309.1">
    <property type="nucleotide sequence ID" value="NC_011979.1"/>
</dbReference>